<dbReference type="RefSeq" id="WP_183431809.1">
    <property type="nucleotide sequence ID" value="NZ_BAAFZP010000001.1"/>
</dbReference>
<keyword evidence="3 5" id="KW-1133">Transmembrane helix</keyword>
<evidence type="ECO:0000256" key="3">
    <source>
        <dbReference type="ARBA" id="ARBA00022989"/>
    </source>
</evidence>
<evidence type="ECO:0000256" key="2">
    <source>
        <dbReference type="ARBA" id="ARBA00022692"/>
    </source>
</evidence>
<evidence type="ECO:0000256" key="1">
    <source>
        <dbReference type="ARBA" id="ARBA00004127"/>
    </source>
</evidence>
<sequence length="213" mass="24264">MRTLSDMGRFQQRRRVVIALIITLLLLALLFVGSAWGDNDVMDIPEYDIHEYIEAVGLSFIVLAIVGRMWCTLYIGGRKSAEIVRDGPYSVTRNPLYVFSTLGAAGIGALTGSLIIALGFAVLCYLAFLVVIRAEEEYLKKVFGEPYRAYLAEVPRFFPRFSLFRDSAELTVRPDRVYRTLMDGLVFFVAYPFFEFIEYLQGAHVLPVLFRLY</sequence>
<reference evidence="6 7" key="1">
    <citation type="submission" date="2024-10" db="EMBL/GenBank/DDBJ databases">
        <title>Isolation, draft genome sequencing and identification of Phyllobacterium sp. NSA23, isolated from leaf soil.</title>
        <authorList>
            <person name="Akita H."/>
        </authorList>
    </citation>
    <scope>NUCLEOTIDE SEQUENCE [LARGE SCALE GENOMIC DNA]</scope>
    <source>
        <strain evidence="6 7">NSA23</strain>
    </source>
</reference>
<dbReference type="PANTHER" id="PTHR12714:SF9">
    <property type="entry name" value="PROTEIN-S-ISOPRENYLCYSTEINE O-METHYLTRANSFERASE"/>
    <property type="match status" value="1"/>
</dbReference>
<accession>A0ABQ0GUE1</accession>
<dbReference type="InterPro" id="IPR007318">
    <property type="entry name" value="Phopholipid_MeTrfase"/>
</dbReference>
<dbReference type="Proteomes" id="UP001628091">
    <property type="component" value="Unassembled WGS sequence"/>
</dbReference>
<gene>
    <name evidence="6" type="ORF">PPNSA23_02390</name>
</gene>
<proteinExistence type="predicted"/>
<keyword evidence="2 5" id="KW-0812">Transmembrane</keyword>
<protein>
    <submittedName>
        <fullName evidence="6">Isoprenylcysteine carboxylmethyltransferase family protein</fullName>
    </submittedName>
</protein>
<keyword evidence="4 5" id="KW-0472">Membrane</keyword>
<name>A0ABQ0GUE1_9HYPH</name>
<evidence type="ECO:0000256" key="4">
    <source>
        <dbReference type="ARBA" id="ARBA00023136"/>
    </source>
</evidence>
<dbReference type="EMBL" id="BAAFZP010000001">
    <property type="protein sequence ID" value="GAB1580296.1"/>
    <property type="molecule type" value="Genomic_DNA"/>
</dbReference>
<comment type="subcellular location">
    <subcellularLocation>
        <location evidence="1">Endomembrane system</location>
        <topology evidence="1">Multi-pass membrane protein</topology>
    </subcellularLocation>
</comment>
<feature type="transmembrane region" description="Helical" evidence="5">
    <location>
        <begin position="96"/>
        <end position="128"/>
    </location>
</feature>
<dbReference type="PANTHER" id="PTHR12714">
    <property type="entry name" value="PROTEIN-S ISOPRENYLCYSTEINE O-METHYLTRANSFERASE"/>
    <property type="match status" value="1"/>
</dbReference>
<keyword evidence="7" id="KW-1185">Reference proteome</keyword>
<comment type="caution">
    <text evidence="6">The sequence shown here is derived from an EMBL/GenBank/DDBJ whole genome shotgun (WGS) entry which is preliminary data.</text>
</comment>
<dbReference type="Pfam" id="PF04191">
    <property type="entry name" value="PEMT"/>
    <property type="match status" value="1"/>
</dbReference>
<evidence type="ECO:0000313" key="6">
    <source>
        <dbReference type="EMBL" id="GAB1580296.1"/>
    </source>
</evidence>
<evidence type="ECO:0000313" key="7">
    <source>
        <dbReference type="Proteomes" id="UP001628091"/>
    </source>
</evidence>
<dbReference type="Gene3D" id="1.20.120.1630">
    <property type="match status" value="1"/>
</dbReference>
<feature type="transmembrane region" description="Helical" evidence="5">
    <location>
        <begin position="53"/>
        <end position="75"/>
    </location>
</feature>
<evidence type="ECO:0000256" key="5">
    <source>
        <dbReference type="SAM" id="Phobius"/>
    </source>
</evidence>
<organism evidence="6 7">
    <name type="scientific">Phyllobacterium phragmitis</name>
    <dbReference type="NCBI Taxonomy" id="2670329"/>
    <lineage>
        <taxon>Bacteria</taxon>
        <taxon>Pseudomonadati</taxon>
        <taxon>Pseudomonadota</taxon>
        <taxon>Alphaproteobacteria</taxon>
        <taxon>Hyphomicrobiales</taxon>
        <taxon>Phyllobacteriaceae</taxon>
        <taxon>Phyllobacterium</taxon>
    </lineage>
</organism>